<protein>
    <recommendedName>
        <fullName evidence="4">Lipoprotein</fullName>
    </recommendedName>
</protein>
<evidence type="ECO:0000256" key="1">
    <source>
        <dbReference type="SAM" id="SignalP"/>
    </source>
</evidence>
<dbReference type="RefSeq" id="WP_321544083.1">
    <property type="nucleotide sequence ID" value="NZ_JAXIVS010000001.1"/>
</dbReference>
<dbReference type="Proteomes" id="UP001291309">
    <property type="component" value="Unassembled WGS sequence"/>
</dbReference>
<dbReference type="EMBL" id="JAXIVS010000001">
    <property type="protein sequence ID" value="MDY7225373.1"/>
    <property type="molecule type" value="Genomic_DNA"/>
</dbReference>
<dbReference type="PROSITE" id="PS51257">
    <property type="entry name" value="PROKAR_LIPOPROTEIN"/>
    <property type="match status" value="1"/>
</dbReference>
<reference evidence="2 3" key="1">
    <citation type="submission" date="2023-12" db="EMBL/GenBank/DDBJ databases">
        <title>the genome sequence of Hyalangium sp. s54d21.</title>
        <authorList>
            <person name="Zhang X."/>
        </authorList>
    </citation>
    <scope>NUCLEOTIDE SEQUENCE [LARGE SCALE GENOMIC DNA]</scope>
    <source>
        <strain evidence="3">s54d21</strain>
    </source>
</reference>
<accession>A0ABU5GY04</accession>
<evidence type="ECO:0008006" key="4">
    <source>
        <dbReference type="Google" id="ProtNLM"/>
    </source>
</evidence>
<organism evidence="2 3">
    <name type="scientific">Hyalangium rubrum</name>
    <dbReference type="NCBI Taxonomy" id="3103134"/>
    <lineage>
        <taxon>Bacteria</taxon>
        <taxon>Pseudomonadati</taxon>
        <taxon>Myxococcota</taxon>
        <taxon>Myxococcia</taxon>
        <taxon>Myxococcales</taxon>
        <taxon>Cystobacterineae</taxon>
        <taxon>Archangiaceae</taxon>
        <taxon>Hyalangium</taxon>
    </lineage>
</organism>
<evidence type="ECO:0000313" key="2">
    <source>
        <dbReference type="EMBL" id="MDY7225373.1"/>
    </source>
</evidence>
<keyword evidence="1" id="KW-0732">Signal</keyword>
<gene>
    <name evidence="2" type="ORF">SYV04_03230</name>
</gene>
<keyword evidence="3" id="KW-1185">Reference proteome</keyword>
<sequence>MKKRLLCLTAVTLWMSACNESDPIDPPVNPPAFECKPTPVTTEDVASCQPAATDYRPREPQVNNGPTDAWAACISDDNTYHPINQNISTVARSAAYDEIAGLLWRDCQTPSKENFVTALDKFTQPEGIASRVQRREDYHYPAAPNGGRCRDAGVPETAPDRCVGPSKLLPIINDAFTKGANGEQPRVQAARIEAALLWFFYISPYSEVNSCTSAPQDCDSAWAYYTGGSARGTPVGLAAIVRDVGPATHERAYDAALAVRCWRNLDNETGAASNLELRNRAMAQYDRALLRGVALVLRQRFTQLPQGTEEDQQTRLAFINTLAPFLDREARARNASQAEVLRTQSSSASASAVDVAAATAAIDALFSCP</sequence>
<feature type="signal peptide" evidence="1">
    <location>
        <begin position="1"/>
        <end position="20"/>
    </location>
</feature>
<evidence type="ECO:0000313" key="3">
    <source>
        <dbReference type="Proteomes" id="UP001291309"/>
    </source>
</evidence>
<proteinExistence type="predicted"/>
<name>A0ABU5GY04_9BACT</name>
<comment type="caution">
    <text evidence="2">The sequence shown here is derived from an EMBL/GenBank/DDBJ whole genome shotgun (WGS) entry which is preliminary data.</text>
</comment>
<feature type="chain" id="PRO_5045647497" description="Lipoprotein" evidence="1">
    <location>
        <begin position="21"/>
        <end position="369"/>
    </location>
</feature>